<evidence type="ECO:0000313" key="2">
    <source>
        <dbReference type="Proteomes" id="UP000276215"/>
    </source>
</evidence>
<dbReference type="AlphaFoldDB" id="A0A3N4J0A0"/>
<evidence type="ECO:0000313" key="1">
    <source>
        <dbReference type="EMBL" id="RPA89971.1"/>
    </source>
</evidence>
<dbReference type="EMBL" id="ML120548">
    <property type="protein sequence ID" value="RPA89971.1"/>
    <property type="molecule type" value="Genomic_DNA"/>
</dbReference>
<organism evidence="1 2">
    <name type="scientific">Choiromyces venosus 120613-1</name>
    <dbReference type="NCBI Taxonomy" id="1336337"/>
    <lineage>
        <taxon>Eukaryota</taxon>
        <taxon>Fungi</taxon>
        <taxon>Dikarya</taxon>
        <taxon>Ascomycota</taxon>
        <taxon>Pezizomycotina</taxon>
        <taxon>Pezizomycetes</taxon>
        <taxon>Pezizales</taxon>
        <taxon>Tuberaceae</taxon>
        <taxon>Choiromyces</taxon>
    </lineage>
</organism>
<gene>
    <name evidence="1" type="ORF">L873DRAFT_1821953</name>
</gene>
<proteinExistence type="predicted"/>
<name>A0A3N4J0A0_9PEZI</name>
<reference evidence="1 2" key="1">
    <citation type="journal article" date="2018" name="Nat. Ecol. Evol.">
        <title>Pezizomycetes genomes reveal the molecular basis of ectomycorrhizal truffle lifestyle.</title>
        <authorList>
            <person name="Murat C."/>
            <person name="Payen T."/>
            <person name="Noel B."/>
            <person name="Kuo A."/>
            <person name="Morin E."/>
            <person name="Chen J."/>
            <person name="Kohler A."/>
            <person name="Krizsan K."/>
            <person name="Balestrini R."/>
            <person name="Da Silva C."/>
            <person name="Montanini B."/>
            <person name="Hainaut M."/>
            <person name="Levati E."/>
            <person name="Barry K.W."/>
            <person name="Belfiori B."/>
            <person name="Cichocki N."/>
            <person name="Clum A."/>
            <person name="Dockter R.B."/>
            <person name="Fauchery L."/>
            <person name="Guy J."/>
            <person name="Iotti M."/>
            <person name="Le Tacon F."/>
            <person name="Lindquist E.A."/>
            <person name="Lipzen A."/>
            <person name="Malagnac F."/>
            <person name="Mello A."/>
            <person name="Molinier V."/>
            <person name="Miyauchi S."/>
            <person name="Poulain J."/>
            <person name="Riccioni C."/>
            <person name="Rubini A."/>
            <person name="Sitrit Y."/>
            <person name="Splivallo R."/>
            <person name="Traeger S."/>
            <person name="Wang M."/>
            <person name="Zifcakova L."/>
            <person name="Wipf D."/>
            <person name="Zambonelli A."/>
            <person name="Paolocci F."/>
            <person name="Nowrousian M."/>
            <person name="Ottonello S."/>
            <person name="Baldrian P."/>
            <person name="Spatafora J.W."/>
            <person name="Henrissat B."/>
            <person name="Nagy L.G."/>
            <person name="Aury J.M."/>
            <person name="Wincker P."/>
            <person name="Grigoriev I.V."/>
            <person name="Bonfante P."/>
            <person name="Martin F.M."/>
        </authorList>
    </citation>
    <scope>NUCLEOTIDE SEQUENCE [LARGE SCALE GENOMIC DNA]</scope>
    <source>
        <strain evidence="1 2">120613-1</strain>
    </source>
</reference>
<dbReference type="Proteomes" id="UP000276215">
    <property type="component" value="Unassembled WGS sequence"/>
</dbReference>
<sequence>MGSGFHVVDAGMVQYLGIYAPGCRFGVFGGWLNMSEISFDAGTGDQRDISVLVMS</sequence>
<keyword evidence="2" id="KW-1185">Reference proteome</keyword>
<accession>A0A3N4J0A0</accession>
<protein>
    <submittedName>
        <fullName evidence="1">Uncharacterized protein</fullName>
    </submittedName>
</protein>